<feature type="signal peptide" evidence="1">
    <location>
        <begin position="1"/>
        <end position="19"/>
    </location>
</feature>
<evidence type="ECO:0000313" key="3">
    <source>
        <dbReference type="Proteomes" id="UP001430848"/>
    </source>
</evidence>
<keyword evidence="1" id="KW-0732">Signal</keyword>
<organism evidence="2 3">
    <name type="scientific">Diaporthe eres</name>
    <name type="common">Phomopsis oblonga</name>
    <dbReference type="NCBI Taxonomy" id="83184"/>
    <lineage>
        <taxon>Eukaryota</taxon>
        <taxon>Fungi</taxon>
        <taxon>Dikarya</taxon>
        <taxon>Ascomycota</taxon>
        <taxon>Pezizomycotina</taxon>
        <taxon>Sordariomycetes</taxon>
        <taxon>Sordariomycetidae</taxon>
        <taxon>Diaporthales</taxon>
        <taxon>Diaporthaceae</taxon>
        <taxon>Diaporthe</taxon>
        <taxon>Diaporthe eres species complex</taxon>
    </lineage>
</organism>
<gene>
    <name evidence="2" type="ORF">SLS63_013180</name>
</gene>
<name>A0ABR1NP62_DIAER</name>
<sequence>MYAKTALLALLPAAATVMAWDPKLCNGAGGCQGLTWISEYGYRCPSGASIGPQPFAQALTDIAQGGYEYVASDEFPASCEAQGGSPGAADTTQLVKHVVGDTGITIYGYITDSCTETEVAVPGDCYNANPNPSPFTTCRITEKDIKTFCSEDESLHL</sequence>
<evidence type="ECO:0000256" key="1">
    <source>
        <dbReference type="SAM" id="SignalP"/>
    </source>
</evidence>
<proteinExistence type="predicted"/>
<protein>
    <submittedName>
        <fullName evidence="2">Uncharacterized protein</fullName>
    </submittedName>
</protein>
<dbReference type="EMBL" id="JAKNSF020000168">
    <property type="protein sequence ID" value="KAK7709545.1"/>
    <property type="molecule type" value="Genomic_DNA"/>
</dbReference>
<feature type="chain" id="PRO_5047246585" evidence="1">
    <location>
        <begin position="20"/>
        <end position="157"/>
    </location>
</feature>
<evidence type="ECO:0000313" key="2">
    <source>
        <dbReference type="EMBL" id="KAK7709545.1"/>
    </source>
</evidence>
<comment type="caution">
    <text evidence="2">The sequence shown here is derived from an EMBL/GenBank/DDBJ whole genome shotgun (WGS) entry which is preliminary data.</text>
</comment>
<keyword evidence="3" id="KW-1185">Reference proteome</keyword>
<dbReference type="Proteomes" id="UP001430848">
    <property type="component" value="Unassembled WGS sequence"/>
</dbReference>
<accession>A0ABR1NP62</accession>
<reference evidence="2 3" key="1">
    <citation type="submission" date="2024-02" db="EMBL/GenBank/DDBJ databases">
        <title>De novo assembly and annotation of 12 fungi associated with fruit tree decline syndrome in Ontario, Canada.</title>
        <authorList>
            <person name="Sulman M."/>
            <person name="Ellouze W."/>
            <person name="Ilyukhin E."/>
        </authorList>
    </citation>
    <scope>NUCLEOTIDE SEQUENCE [LARGE SCALE GENOMIC DNA]</scope>
    <source>
        <strain evidence="2 3">M169</strain>
    </source>
</reference>